<dbReference type="EMBL" id="AGEG01000009">
    <property type="protein sequence ID" value="EHR37266.1"/>
    <property type="molecule type" value="Genomic_DNA"/>
</dbReference>
<sequence length="484" mass="57235">MENALRQLKTQLESWPQWQAASSAVLAISGGVDSMCLLHLMLELFQLQEYQDRQLIVAHFNHQLRSQQIHAIEQELVIQTAQAHDLVYFVSKWQQPQTTNREASARIARYQFLADVVHATQADCLMTAHHLDDAVETFMMRLIRGSSLKGLNSIDPNYQRQLLATNGQVVITQMMRPLINFRKSELYQYASSHHISYYEDETNQHEEVFRNRIRHRYLPELEDENPQFYLNARNFQQQLQVSYQAHYQNFMAIEPNLLAKFRDPGWVLDVRAWQQLSPEQLQIYLGIFFEERYVEVAGQYDKDILSLVSQQLTHQDNPNYTLRLSNDWISRREYDFIYIEPRDYEKFVSEQVINLVIHNKWHSLGKGWWIGIFDRNFVSNQMRQAVDEYMALYLTAYDQVPLFSVRHRLPGDSMTLGNQDQAFHKKVSRILIDAKVPASQRETMWLVVDEEDDTVWLIGQQKSIKYQPHEPESISHYLLIQKMY</sequence>
<evidence type="ECO:0000256" key="6">
    <source>
        <dbReference type="ARBA" id="ARBA00022840"/>
    </source>
</evidence>
<dbReference type="GO" id="GO:0005524">
    <property type="term" value="F:ATP binding"/>
    <property type="evidence" value="ECO:0007669"/>
    <property type="project" value="UniProtKB-UniRule"/>
</dbReference>
<dbReference type="AlphaFoldDB" id="H3NIY8"/>
<dbReference type="InterPro" id="IPR012094">
    <property type="entry name" value="tRNA_Ile_lys_synt"/>
</dbReference>
<evidence type="ECO:0000313" key="10">
    <source>
        <dbReference type="EMBL" id="EHR37266.1"/>
    </source>
</evidence>
<dbReference type="PANTHER" id="PTHR43033">
    <property type="entry name" value="TRNA(ILE)-LYSIDINE SYNTHASE-RELATED"/>
    <property type="match status" value="1"/>
</dbReference>
<dbReference type="SUPFAM" id="SSF56037">
    <property type="entry name" value="PheT/TilS domain"/>
    <property type="match status" value="1"/>
</dbReference>
<comment type="function">
    <text evidence="8">Ligates lysine onto the cytidine present at position 34 of the AUA codon-specific tRNA(Ile) that contains the anticodon CAU, in an ATP-dependent manner. Cytidine is converted to lysidine, thus changing the amino acid specificity of the tRNA from methionine to isoleucine.</text>
</comment>
<dbReference type="HAMAP" id="MF_01161">
    <property type="entry name" value="tRNA_Ile_lys_synt"/>
    <property type="match status" value="1"/>
</dbReference>
<evidence type="ECO:0000313" key="11">
    <source>
        <dbReference type="Proteomes" id="UP000006190"/>
    </source>
</evidence>
<evidence type="ECO:0000256" key="7">
    <source>
        <dbReference type="ARBA" id="ARBA00048539"/>
    </source>
</evidence>
<comment type="similarity">
    <text evidence="8">Belongs to the tRNA(Ile)-lysidine synthase family.</text>
</comment>
<evidence type="ECO:0000256" key="1">
    <source>
        <dbReference type="ARBA" id="ARBA00004496"/>
    </source>
</evidence>
<dbReference type="OrthoDB" id="9807403at2"/>
<dbReference type="RefSeq" id="WP_006308934.1">
    <property type="nucleotide sequence ID" value="NZ_JH601133.1"/>
</dbReference>
<keyword evidence="11" id="KW-1185">Reference proteome</keyword>
<reference evidence="10 11" key="1">
    <citation type="submission" date="2012-01" db="EMBL/GenBank/DDBJ databases">
        <title>The Genome Sequence of Facklamia languida CCUG 37842.</title>
        <authorList>
            <consortium name="The Broad Institute Genome Sequencing Platform"/>
            <person name="Earl A."/>
            <person name="Ward D."/>
            <person name="Feldgarden M."/>
            <person name="Gevers D."/>
            <person name="Huys G."/>
            <person name="Young S.K."/>
            <person name="Zeng Q."/>
            <person name="Gargeya S."/>
            <person name="Fitzgerald M."/>
            <person name="Haas B."/>
            <person name="Abouelleil A."/>
            <person name="Alvarado L."/>
            <person name="Arachchi H.M."/>
            <person name="Berlin A."/>
            <person name="Chapman S.B."/>
            <person name="Gearin G."/>
            <person name="Goldberg J."/>
            <person name="Griggs A."/>
            <person name="Gujja S."/>
            <person name="Hansen M."/>
            <person name="Heiman D."/>
            <person name="Howarth C."/>
            <person name="Larimer J."/>
            <person name="Lui A."/>
            <person name="MacDonald P.J.P."/>
            <person name="McCowen C."/>
            <person name="Montmayeur A."/>
            <person name="Murphy C."/>
            <person name="Neiman D."/>
            <person name="Pearson M."/>
            <person name="Priest M."/>
            <person name="Roberts A."/>
            <person name="Saif S."/>
            <person name="Shea T."/>
            <person name="Sisk P."/>
            <person name="Stolte C."/>
            <person name="Sykes S."/>
            <person name="Wortman J."/>
            <person name="Nusbaum C."/>
            <person name="Birren B."/>
        </authorList>
    </citation>
    <scope>NUCLEOTIDE SEQUENCE [LARGE SCALE GENOMIC DNA]</scope>
    <source>
        <strain evidence="10 11">CCUG 37842</strain>
    </source>
</reference>
<keyword evidence="4 8" id="KW-0819">tRNA processing</keyword>
<dbReference type="PATRIC" id="fig|883113.3.peg.825"/>
<evidence type="ECO:0000256" key="4">
    <source>
        <dbReference type="ARBA" id="ARBA00022694"/>
    </source>
</evidence>
<evidence type="ECO:0000256" key="2">
    <source>
        <dbReference type="ARBA" id="ARBA00022490"/>
    </source>
</evidence>
<evidence type="ECO:0000256" key="8">
    <source>
        <dbReference type="HAMAP-Rule" id="MF_01161"/>
    </source>
</evidence>
<keyword evidence="3 8" id="KW-0436">Ligase</keyword>
<keyword evidence="2 8" id="KW-0963">Cytoplasm</keyword>
<dbReference type="STRING" id="883113.HMPREF9708_00827"/>
<dbReference type="InterPro" id="IPR014729">
    <property type="entry name" value="Rossmann-like_a/b/a_fold"/>
</dbReference>
<dbReference type="PANTHER" id="PTHR43033:SF1">
    <property type="entry name" value="TRNA(ILE)-LYSIDINE SYNTHASE-RELATED"/>
    <property type="match status" value="1"/>
</dbReference>
<dbReference type="EC" id="6.3.4.19" evidence="8"/>
<dbReference type="InterPro" id="IPR012795">
    <property type="entry name" value="tRNA_Ile_lys_synt_N"/>
</dbReference>
<dbReference type="Proteomes" id="UP000006190">
    <property type="component" value="Unassembled WGS sequence"/>
</dbReference>
<dbReference type="SUPFAM" id="SSF52402">
    <property type="entry name" value="Adenine nucleotide alpha hydrolases-like"/>
    <property type="match status" value="1"/>
</dbReference>
<dbReference type="NCBIfam" id="TIGR02433">
    <property type="entry name" value="lysidine_TilS_C"/>
    <property type="match status" value="1"/>
</dbReference>
<dbReference type="GO" id="GO:0006400">
    <property type="term" value="P:tRNA modification"/>
    <property type="evidence" value="ECO:0007669"/>
    <property type="project" value="UniProtKB-UniRule"/>
</dbReference>
<organism evidence="10 11">
    <name type="scientific">Facklamia languida CCUG 37842</name>
    <dbReference type="NCBI Taxonomy" id="883113"/>
    <lineage>
        <taxon>Bacteria</taxon>
        <taxon>Bacillati</taxon>
        <taxon>Bacillota</taxon>
        <taxon>Bacilli</taxon>
        <taxon>Lactobacillales</taxon>
        <taxon>Aerococcaceae</taxon>
        <taxon>Facklamia</taxon>
    </lineage>
</organism>
<dbReference type="eggNOG" id="COG0037">
    <property type="taxonomic scope" value="Bacteria"/>
</dbReference>
<dbReference type="Pfam" id="PF11734">
    <property type="entry name" value="TilS_C"/>
    <property type="match status" value="1"/>
</dbReference>
<comment type="subcellular location">
    <subcellularLocation>
        <location evidence="1 8">Cytoplasm</location>
    </subcellularLocation>
</comment>
<dbReference type="Pfam" id="PF01171">
    <property type="entry name" value="ATP_bind_3"/>
    <property type="match status" value="1"/>
</dbReference>
<proteinExistence type="inferred from homology"/>
<accession>H3NIY8</accession>
<evidence type="ECO:0000256" key="3">
    <source>
        <dbReference type="ARBA" id="ARBA00022598"/>
    </source>
</evidence>
<dbReference type="InterPro" id="IPR012796">
    <property type="entry name" value="Lysidine-tRNA-synth_C"/>
</dbReference>
<comment type="caution">
    <text evidence="10">The sequence shown here is derived from an EMBL/GenBank/DDBJ whole genome shotgun (WGS) entry which is preliminary data.</text>
</comment>
<dbReference type="HOGENOM" id="CLU_018869_0_2_9"/>
<feature type="binding site" evidence="8">
    <location>
        <begin position="29"/>
        <end position="34"/>
    </location>
    <ligand>
        <name>ATP</name>
        <dbReference type="ChEBI" id="CHEBI:30616"/>
    </ligand>
</feature>
<dbReference type="Gene3D" id="3.40.50.620">
    <property type="entry name" value="HUPs"/>
    <property type="match status" value="1"/>
</dbReference>
<keyword evidence="5 8" id="KW-0547">Nucleotide-binding</keyword>
<comment type="catalytic activity">
    <reaction evidence="7 8">
        <text>cytidine(34) in tRNA(Ile2) + L-lysine + ATP = lysidine(34) in tRNA(Ile2) + AMP + diphosphate + H(+)</text>
        <dbReference type="Rhea" id="RHEA:43744"/>
        <dbReference type="Rhea" id="RHEA-COMP:10625"/>
        <dbReference type="Rhea" id="RHEA-COMP:10670"/>
        <dbReference type="ChEBI" id="CHEBI:15378"/>
        <dbReference type="ChEBI" id="CHEBI:30616"/>
        <dbReference type="ChEBI" id="CHEBI:32551"/>
        <dbReference type="ChEBI" id="CHEBI:33019"/>
        <dbReference type="ChEBI" id="CHEBI:82748"/>
        <dbReference type="ChEBI" id="CHEBI:83665"/>
        <dbReference type="ChEBI" id="CHEBI:456215"/>
        <dbReference type="EC" id="6.3.4.19"/>
    </reaction>
</comment>
<dbReference type="GO" id="GO:0005737">
    <property type="term" value="C:cytoplasm"/>
    <property type="evidence" value="ECO:0007669"/>
    <property type="project" value="UniProtKB-SubCell"/>
</dbReference>
<protein>
    <recommendedName>
        <fullName evidence="8">tRNA(Ile)-lysidine synthase</fullName>
        <ecNumber evidence="8">6.3.4.19</ecNumber>
    </recommendedName>
    <alternativeName>
        <fullName evidence="8">tRNA(Ile)-2-lysyl-cytidine synthase</fullName>
    </alternativeName>
    <alternativeName>
        <fullName evidence="8">tRNA(Ile)-lysidine synthetase</fullName>
    </alternativeName>
</protein>
<dbReference type="SMART" id="SM00977">
    <property type="entry name" value="TilS_C"/>
    <property type="match status" value="1"/>
</dbReference>
<comment type="domain">
    <text evidence="8">The N-terminal region contains the highly conserved SGGXDS motif, predicted to be a P-loop motif involved in ATP binding.</text>
</comment>
<dbReference type="GO" id="GO:0032267">
    <property type="term" value="F:tRNA(Ile)-lysidine synthase activity"/>
    <property type="evidence" value="ECO:0007669"/>
    <property type="project" value="UniProtKB-EC"/>
</dbReference>
<evidence type="ECO:0000256" key="5">
    <source>
        <dbReference type="ARBA" id="ARBA00022741"/>
    </source>
</evidence>
<evidence type="ECO:0000259" key="9">
    <source>
        <dbReference type="SMART" id="SM00977"/>
    </source>
</evidence>
<name>H3NIY8_9LACT</name>
<gene>
    <name evidence="8" type="primary">tilS</name>
    <name evidence="10" type="ORF">HMPREF9708_00827</name>
</gene>
<keyword evidence="6 8" id="KW-0067">ATP-binding</keyword>
<feature type="domain" description="Lysidine-tRNA(Ile) synthetase C-terminal" evidence="9">
    <location>
        <begin position="403"/>
        <end position="480"/>
    </location>
</feature>
<dbReference type="InterPro" id="IPR011063">
    <property type="entry name" value="TilS/TtcA_N"/>
</dbReference>
<dbReference type="NCBIfam" id="TIGR02432">
    <property type="entry name" value="lysidine_TilS_N"/>
    <property type="match status" value="1"/>
</dbReference>
<dbReference type="CDD" id="cd01992">
    <property type="entry name" value="TilS_N"/>
    <property type="match status" value="1"/>
</dbReference>